<comment type="subcellular location">
    <subcellularLocation>
        <location evidence="1">Membrane</location>
        <topology evidence="1">Multi-pass membrane protein</topology>
    </subcellularLocation>
</comment>
<keyword evidence="4 5" id="KW-0472">Membrane</keyword>
<feature type="transmembrane region" description="Helical" evidence="5">
    <location>
        <begin position="46"/>
        <end position="62"/>
    </location>
</feature>
<evidence type="ECO:0000256" key="2">
    <source>
        <dbReference type="ARBA" id="ARBA00022692"/>
    </source>
</evidence>
<dbReference type="PANTHER" id="PTHR37422">
    <property type="entry name" value="TEICHURONIC ACID BIOSYNTHESIS PROTEIN TUAE"/>
    <property type="match status" value="1"/>
</dbReference>
<feature type="transmembrane region" description="Helical" evidence="5">
    <location>
        <begin position="455"/>
        <end position="473"/>
    </location>
</feature>
<protein>
    <submittedName>
        <fullName evidence="7">O-antigen ligase family protein</fullName>
    </submittedName>
</protein>
<feature type="transmembrane region" description="Helical" evidence="5">
    <location>
        <begin position="128"/>
        <end position="146"/>
    </location>
</feature>
<dbReference type="InterPro" id="IPR051533">
    <property type="entry name" value="WaaL-like"/>
</dbReference>
<feature type="transmembrane region" description="Helical" evidence="5">
    <location>
        <begin position="430"/>
        <end position="449"/>
    </location>
</feature>
<evidence type="ECO:0000259" key="6">
    <source>
        <dbReference type="Pfam" id="PF04932"/>
    </source>
</evidence>
<feature type="transmembrane region" description="Helical" evidence="5">
    <location>
        <begin position="262"/>
        <end position="295"/>
    </location>
</feature>
<sequence length="482" mass="53128">MITKLKKPAIHWPSAWIKRARAAAVGLTAAVLIGMICSYLNPKTGVLLAILLLLVTPALLLARSDSRWLVPYIIAVWAFTPAIRRIYEWVYLEYNSVSLLSILPLLVTLTLVLPMLGKPLEFSPLLKGFLLCMAVALGYGFLVGGLKNGVSGLFDLANYAVPLLIIPYEAVRRSNIEERKLWIGSFVNIAILAAAYGIVQFFVVPEWDAFWMNEVDMFSNGQPVPYEIRVFSTLNSPGPAAIFLSTALLAMLMNKSWRGFAGWLGVGIVTFGLILTLVRASWVTMVLALFLFILLEQGRKRWSLMGAILLAGIFMYSVLTVVPGGENLLNRFSTLGNLESDYSYNDRMQFVWKIIPMLADQPFGTGLGSVGVGTKLENDGRLGQFGNFDNGFLALFLTFGIVGGLAFARAVWLLVRLLRPIRQEMDPREAKYTLLAFSVLLAAIAYLIFENRLVGLGGFVVWLFAAIGLPKSTQSLNGKGMP</sequence>
<feature type="transmembrane region" description="Helical" evidence="5">
    <location>
        <begin position="99"/>
        <end position="116"/>
    </location>
</feature>
<dbReference type="EMBL" id="JBHTIU010000069">
    <property type="protein sequence ID" value="MFD0871010.1"/>
    <property type="molecule type" value="Genomic_DNA"/>
</dbReference>
<feature type="domain" description="O-antigen ligase-related" evidence="6">
    <location>
        <begin position="266"/>
        <end position="408"/>
    </location>
</feature>
<evidence type="ECO:0000256" key="3">
    <source>
        <dbReference type="ARBA" id="ARBA00022989"/>
    </source>
</evidence>
<accession>A0ABW3DG13</accession>
<dbReference type="Pfam" id="PF04932">
    <property type="entry name" value="Wzy_C"/>
    <property type="match status" value="1"/>
</dbReference>
<keyword evidence="8" id="KW-1185">Reference proteome</keyword>
<dbReference type="InterPro" id="IPR007016">
    <property type="entry name" value="O-antigen_ligase-rel_domated"/>
</dbReference>
<gene>
    <name evidence="7" type="ORF">ACFQ03_17870</name>
</gene>
<dbReference type="RefSeq" id="WP_379289862.1">
    <property type="nucleotide sequence ID" value="NZ_JBHTIU010000069.1"/>
</dbReference>
<feature type="transmembrane region" description="Helical" evidence="5">
    <location>
        <begin position="69"/>
        <end position="87"/>
    </location>
</feature>
<feature type="transmembrane region" description="Helical" evidence="5">
    <location>
        <begin position="152"/>
        <end position="171"/>
    </location>
</feature>
<feature type="transmembrane region" description="Helical" evidence="5">
    <location>
        <begin position="302"/>
        <end position="322"/>
    </location>
</feature>
<proteinExistence type="predicted"/>
<name>A0ABW3DG13_9BACL</name>
<reference evidence="8" key="1">
    <citation type="journal article" date="2019" name="Int. J. Syst. Evol. Microbiol.">
        <title>The Global Catalogue of Microorganisms (GCM) 10K type strain sequencing project: providing services to taxonomists for standard genome sequencing and annotation.</title>
        <authorList>
            <consortium name="The Broad Institute Genomics Platform"/>
            <consortium name="The Broad Institute Genome Sequencing Center for Infectious Disease"/>
            <person name="Wu L."/>
            <person name="Ma J."/>
        </authorList>
    </citation>
    <scope>NUCLEOTIDE SEQUENCE [LARGE SCALE GENOMIC DNA]</scope>
    <source>
        <strain evidence="8">CCUG 57263</strain>
    </source>
</reference>
<dbReference type="GO" id="GO:0016874">
    <property type="term" value="F:ligase activity"/>
    <property type="evidence" value="ECO:0007669"/>
    <property type="project" value="UniProtKB-KW"/>
</dbReference>
<comment type="caution">
    <text evidence="7">The sequence shown here is derived from an EMBL/GenBank/DDBJ whole genome shotgun (WGS) entry which is preliminary data.</text>
</comment>
<evidence type="ECO:0000313" key="7">
    <source>
        <dbReference type="EMBL" id="MFD0871010.1"/>
    </source>
</evidence>
<feature type="transmembrane region" description="Helical" evidence="5">
    <location>
        <begin position="183"/>
        <end position="203"/>
    </location>
</feature>
<evidence type="ECO:0000313" key="8">
    <source>
        <dbReference type="Proteomes" id="UP001597120"/>
    </source>
</evidence>
<feature type="transmembrane region" description="Helical" evidence="5">
    <location>
        <begin position="392"/>
        <end position="418"/>
    </location>
</feature>
<keyword evidence="7" id="KW-0436">Ligase</keyword>
<evidence type="ECO:0000256" key="5">
    <source>
        <dbReference type="SAM" id="Phobius"/>
    </source>
</evidence>
<dbReference type="PANTHER" id="PTHR37422:SF13">
    <property type="entry name" value="LIPOPOLYSACCHARIDE BIOSYNTHESIS PROTEIN PA4999-RELATED"/>
    <property type="match status" value="1"/>
</dbReference>
<evidence type="ECO:0000256" key="4">
    <source>
        <dbReference type="ARBA" id="ARBA00023136"/>
    </source>
</evidence>
<feature type="transmembrane region" description="Helical" evidence="5">
    <location>
        <begin position="20"/>
        <end position="40"/>
    </location>
</feature>
<organism evidence="7 8">
    <name type="scientific">Paenibacillus residui</name>
    <dbReference type="NCBI Taxonomy" id="629724"/>
    <lineage>
        <taxon>Bacteria</taxon>
        <taxon>Bacillati</taxon>
        <taxon>Bacillota</taxon>
        <taxon>Bacilli</taxon>
        <taxon>Bacillales</taxon>
        <taxon>Paenibacillaceae</taxon>
        <taxon>Paenibacillus</taxon>
    </lineage>
</organism>
<dbReference type="Proteomes" id="UP001597120">
    <property type="component" value="Unassembled WGS sequence"/>
</dbReference>
<evidence type="ECO:0000256" key="1">
    <source>
        <dbReference type="ARBA" id="ARBA00004141"/>
    </source>
</evidence>
<keyword evidence="3 5" id="KW-1133">Transmembrane helix</keyword>
<keyword evidence="2 5" id="KW-0812">Transmembrane</keyword>